<evidence type="ECO:0000256" key="6">
    <source>
        <dbReference type="ARBA" id="ARBA00022605"/>
    </source>
</evidence>
<organism evidence="12 13">
    <name type="scientific">Candidatus Clostridium radicumherbarum</name>
    <dbReference type="NCBI Taxonomy" id="3381662"/>
    <lineage>
        <taxon>Bacteria</taxon>
        <taxon>Bacillati</taxon>
        <taxon>Bacillota</taxon>
        <taxon>Clostridia</taxon>
        <taxon>Eubacteriales</taxon>
        <taxon>Clostridiaceae</taxon>
        <taxon>Clostridium</taxon>
    </lineage>
</organism>
<dbReference type="PANTHER" id="PTHR43331">
    <property type="entry name" value="HOMOSERINE DEHYDROGENASE"/>
    <property type="match status" value="1"/>
</dbReference>
<evidence type="ECO:0000256" key="3">
    <source>
        <dbReference type="ARBA" id="ARBA00006753"/>
    </source>
</evidence>
<sequence length="344" mass="37937">MKTLKIAMFGFGNAGRAFAKLLIEKQQEIRISYGFDVEVAAITTLTKGNLIEDSGIDLRKALRDIELTGHFDKTWNAYSSCSTEDILLKEDYDVLMEITTLNIFSGEPAIHNITSALNRKKHVITANKGPIAWKYKELKELSIKQGAAFLHETTVMDGTPIFNLVENNLPMCKITGLKGILNTTTNFVLEEMGKGNSFNYAIAEGKRKGFVEADPTMDIDGFDAAAKLSALINTLMEGEVTPLNIKRQGIQNVTSEDIKRAQDAGKVIKLICEAKFKNGKIIGEVSPKEIKKDEIFAGISGTSSVLTIDTDLMGKLTVIEHDPEIEQTGYGLFSDLIRLIKLII</sequence>
<reference evidence="12 13" key="1">
    <citation type="submission" date="2024-11" db="EMBL/GenBank/DDBJ databases">
        <authorList>
            <person name="Heng Y.C."/>
            <person name="Lim A.C.H."/>
            <person name="Lee J.K.Y."/>
            <person name="Kittelmann S."/>
        </authorList>
    </citation>
    <scope>NUCLEOTIDE SEQUENCE [LARGE SCALE GENOMIC DNA]</scope>
    <source>
        <strain evidence="12 13">WILCCON 0202</strain>
    </source>
</reference>
<name>A0ABW8TW91_9CLOT</name>
<keyword evidence="9" id="KW-0486">Methionine biosynthesis</keyword>
<gene>
    <name evidence="12" type="ORF">ACJDUH_18095</name>
</gene>
<feature type="domain" description="Homoserine dehydrogenase catalytic" evidence="10">
    <location>
        <begin position="160"/>
        <end position="337"/>
    </location>
</feature>
<proteinExistence type="inferred from homology"/>
<dbReference type="EMBL" id="JBJHZY010000005">
    <property type="protein sequence ID" value="MFL0269992.1"/>
    <property type="molecule type" value="Genomic_DNA"/>
</dbReference>
<evidence type="ECO:0000256" key="5">
    <source>
        <dbReference type="ARBA" id="ARBA00013376"/>
    </source>
</evidence>
<dbReference type="SUPFAM" id="SSF51735">
    <property type="entry name" value="NAD(P)-binding Rossmann-fold domains"/>
    <property type="match status" value="1"/>
</dbReference>
<evidence type="ECO:0000313" key="12">
    <source>
        <dbReference type="EMBL" id="MFL0269992.1"/>
    </source>
</evidence>
<dbReference type="InterPro" id="IPR036291">
    <property type="entry name" value="NAD(P)-bd_dom_sf"/>
</dbReference>
<keyword evidence="13" id="KW-1185">Reference proteome</keyword>
<evidence type="ECO:0000256" key="4">
    <source>
        <dbReference type="ARBA" id="ARBA00013213"/>
    </source>
</evidence>
<dbReference type="InterPro" id="IPR001342">
    <property type="entry name" value="HDH_cat"/>
</dbReference>
<comment type="pathway">
    <text evidence="2">Amino-acid biosynthesis; L-methionine biosynthesis via de novo pathway; L-homoserine from L-aspartate: step 3/3.</text>
</comment>
<dbReference type="InterPro" id="IPR005106">
    <property type="entry name" value="Asp/hSer_DH_NAD-bd"/>
</dbReference>
<accession>A0ABW8TW91</accession>
<evidence type="ECO:0000256" key="8">
    <source>
        <dbReference type="ARBA" id="ARBA00023002"/>
    </source>
</evidence>
<comment type="pathway">
    <text evidence="1">Amino-acid biosynthesis; L-threonine biosynthesis; L-threonine from L-aspartate: step 3/5.</text>
</comment>
<dbReference type="Proteomes" id="UP001623661">
    <property type="component" value="Unassembled WGS sequence"/>
</dbReference>
<dbReference type="Pfam" id="PF00742">
    <property type="entry name" value="Homoserine_dh"/>
    <property type="match status" value="1"/>
</dbReference>
<dbReference type="SUPFAM" id="SSF55347">
    <property type="entry name" value="Glyceraldehyde-3-phosphate dehydrogenase-like, C-terminal domain"/>
    <property type="match status" value="1"/>
</dbReference>
<dbReference type="Gene3D" id="3.30.360.10">
    <property type="entry name" value="Dihydrodipicolinate Reductase, domain 2"/>
    <property type="match status" value="1"/>
</dbReference>
<evidence type="ECO:0000256" key="2">
    <source>
        <dbReference type="ARBA" id="ARBA00005062"/>
    </source>
</evidence>
<comment type="similarity">
    <text evidence="3">Belongs to the homoserine dehydrogenase family.</text>
</comment>
<dbReference type="RefSeq" id="WP_406766618.1">
    <property type="nucleotide sequence ID" value="NZ_JBJHZY010000005.1"/>
</dbReference>
<keyword evidence="7" id="KW-0791">Threonine biosynthesis</keyword>
<evidence type="ECO:0000256" key="9">
    <source>
        <dbReference type="ARBA" id="ARBA00023167"/>
    </source>
</evidence>
<protein>
    <recommendedName>
        <fullName evidence="5">Homoserine dehydrogenase</fullName>
        <ecNumber evidence="4">1.1.1.3</ecNumber>
    </recommendedName>
</protein>
<dbReference type="Pfam" id="PF03447">
    <property type="entry name" value="NAD_binding_3"/>
    <property type="match status" value="1"/>
</dbReference>
<dbReference type="EC" id="1.1.1.3" evidence="4"/>
<feature type="domain" description="Aspartate/homoserine dehydrogenase NAD-binding" evidence="11">
    <location>
        <begin position="10"/>
        <end position="152"/>
    </location>
</feature>
<evidence type="ECO:0000256" key="1">
    <source>
        <dbReference type="ARBA" id="ARBA00005056"/>
    </source>
</evidence>
<comment type="caution">
    <text evidence="12">The sequence shown here is derived from an EMBL/GenBank/DDBJ whole genome shotgun (WGS) entry which is preliminary data.</text>
</comment>
<evidence type="ECO:0000256" key="7">
    <source>
        <dbReference type="ARBA" id="ARBA00022697"/>
    </source>
</evidence>
<dbReference type="InterPro" id="IPR022697">
    <property type="entry name" value="HDH_short"/>
</dbReference>
<evidence type="ECO:0000313" key="13">
    <source>
        <dbReference type="Proteomes" id="UP001623661"/>
    </source>
</evidence>
<evidence type="ECO:0000259" key="10">
    <source>
        <dbReference type="Pfam" id="PF00742"/>
    </source>
</evidence>
<keyword evidence="8" id="KW-0560">Oxidoreductase</keyword>
<evidence type="ECO:0000259" key="11">
    <source>
        <dbReference type="Pfam" id="PF03447"/>
    </source>
</evidence>
<dbReference type="PANTHER" id="PTHR43331:SF1">
    <property type="entry name" value="HOMOSERINE DEHYDROGENASE"/>
    <property type="match status" value="1"/>
</dbReference>
<keyword evidence="6" id="KW-0028">Amino-acid biosynthesis</keyword>
<dbReference type="PIRSF" id="PIRSF036497">
    <property type="entry name" value="HDH_short"/>
    <property type="match status" value="1"/>
</dbReference>
<dbReference type="Gene3D" id="3.40.50.720">
    <property type="entry name" value="NAD(P)-binding Rossmann-like Domain"/>
    <property type="match status" value="1"/>
</dbReference>